<name>A0ABQ9SWV6_9PEZI</name>
<dbReference type="RefSeq" id="XP_060352697.1">
    <property type="nucleotide sequence ID" value="XM_060488491.1"/>
</dbReference>
<organism evidence="1 2">
    <name type="scientific">Colletotrichum paranaense</name>
    <dbReference type="NCBI Taxonomy" id="1914294"/>
    <lineage>
        <taxon>Eukaryota</taxon>
        <taxon>Fungi</taxon>
        <taxon>Dikarya</taxon>
        <taxon>Ascomycota</taxon>
        <taxon>Pezizomycotina</taxon>
        <taxon>Sordariomycetes</taxon>
        <taxon>Hypocreomycetidae</taxon>
        <taxon>Glomerellales</taxon>
        <taxon>Glomerellaceae</taxon>
        <taxon>Colletotrichum</taxon>
        <taxon>Colletotrichum acutatum species complex</taxon>
    </lineage>
</organism>
<protein>
    <submittedName>
        <fullName evidence="1">Uncharacterized protein</fullName>
    </submittedName>
</protein>
<evidence type="ECO:0000313" key="1">
    <source>
        <dbReference type="EMBL" id="KAK1543577.1"/>
    </source>
</evidence>
<comment type="caution">
    <text evidence="1">The sequence shown here is derived from an EMBL/GenBank/DDBJ whole genome shotgun (WGS) entry which is preliminary data.</text>
</comment>
<dbReference type="GeneID" id="85372390"/>
<dbReference type="EMBL" id="MOPA01000003">
    <property type="protein sequence ID" value="KAK1543577.1"/>
    <property type="molecule type" value="Genomic_DNA"/>
</dbReference>
<evidence type="ECO:0000313" key="2">
    <source>
        <dbReference type="Proteomes" id="UP001241169"/>
    </source>
</evidence>
<sequence length="195" mass="21364">MWGAEGAIMKENAIVYDDEDFVETLLRDVAIMLMTECHADVEDEHIKLVTQGSTHDWKAMIVALSLVHLHGLRANSHGIVRELASMKEFILPSRLLGCGINHNGEIDCDRQVSNVQTPLWTASSRGPLREGVHDVDGPSARSPSRLWINVQPRRFVAAKVAASSPTHVSVEKLHNGVCVVDAGGFSSTIRIPDDP</sequence>
<accession>A0ABQ9SWV6</accession>
<proteinExistence type="predicted"/>
<keyword evidence="2" id="KW-1185">Reference proteome</keyword>
<gene>
    <name evidence="1" type="ORF">CPAR01_04210</name>
</gene>
<reference evidence="1 2" key="1">
    <citation type="submission" date="2016-10" db="EMBL/GenBank/DDBJ databases">
        <title>The genome sequence of Colletotrichum fioriniae PJ7.</title>
        <authorList>
            <person name="Baroncelli R."/>
        </authorList>
    </citation>
    <scope>NUCLEOTIDE SEQUENCE [LARGE SCALE GENOMIC DNA]</scope>
    <source>
        <strain evidence="1 2">IMI 384185</strain>
    </source>
</reference>
<dbReference type="Proteomes" id="UP001241169">
    <property type="component" value="Unassembled WGS sequence"/>
</dbReference>